<keyword evidence="2" id="KW-1185">Reference proteome</keyword>
<dbReference type="InParanoid" id="K3X8M9"/>
<reference evidence="2" key="1">
    <citation type="journal article" date="2010" name="Genome Biol.">
        <title>Genome sequence of the necrotrophic plant pathogen Pythium ultimum reveals original pathogenicity mechanisms and effector repertoire.</title>
        <authorList>
            <person name="Levesque C.A."/>
            <person name="Brouwer H."/>
            <person name="Cano L."/>
            <person name="Hamilton J.P."/>
            <person name="Holt C."/>
            <person name="Huitema E."/>
            <person name="Raffaele S."/>
            <person name="Robideau G.P."/>
            <person name="Thines M."/>
            <person name="Win J."/>
            <person name="Zerillo M.M."/>
            <person name="Beakes G.W."/>
            <person name="Boore J.L."/>
            <person name="Busam D."/>
            <person name="Dumas B."/>
            <person name="Ferriera S."/>
            <person name="Fuerstenberg S.I."/>
            <person name="Gachon C.M."/>
            <person name="Gaulin E."/>
            <person name="Govers F."/>
            <person name="Grenville-Briggs L."/>
            <person name="Horner N."/>
            <person name="Hostetler J."/>
            <person name="Jiang R.H."/>
            <person name="Johnson J."/>
            <person name="Krajaejun T."/>
            <person name="Lin H."/>
            <person name="Meijer H.J."/>
            <person name="Moore B."/>
            <person name="Morris P."/>
            <person name="Phuntmart V."/>
            <person name="Puiu D."/>
            <person name="Shetty J."/>
            <person name="Stajich J.E."/>
            <person name="Tripathy S."/>
            <person name="Wawra S."/>
            <person name="van West P."/>
            <person name="Whitty B.R."/>
            <person name="Coutinho P.M."/>
            <person name="Henrissat B."/>
            <person name="Martin F."/>
            <person name="Thomas P.D."/>
            <person name="Tyler B.M."/>
            <person name="De Vries R.P."/>
            <person name="Kamoun S."/>
            <person name="Yandell M."/>
            <person name="Tisserat N."/>
            <person name="Buell C.R."/>
        </authorList>
    </citation>
    <scope>NUCLEOTIDE SEQUENCE</scope>
    <source>
        <strain evidence="2">DAOM:BR144</strain>
    </source>
</reference>
<dbReference type="EMBL" id="GL376597">
    <property type="status" value="NOT_ANNOTATED_CDS"/>
    <property type="molecule type" value="Genomic_DNA"/>
</dbReference>
<dbReference type="STRING" id="431595.K3X8M9"/>
<sequence length="926" mass="104554">MEDDAYEAAVASEGDNASFSVDRDGLLRDFLERFALAVDTPSKRAIVASALLPGSSEALYYSGLCDLHDVQTLLNENTQENDVLAWERLEDKKKALESTVVDLQTRYCHKKAARLQQRLLLLQMELQKRLNKPKEDFQIVTSKLNCLKVYTSDDDLLRAARYALDDLDIYAQELWFHRLHSSELGTDWKPTAEQRWALLELFLDRYCFDYVDVKGYLDVILEDLKRENKTFTNRPFSYRKVHQNLSLAHLKQLQEKAPDLFRDSVQFATRAIQLQQATAEQEKTEVVNFRDDAKRQRELQNLSKHLEYLSDFSAAVNSLRLTLLHQKLRLLHLQHMDIPCEPELVKTLLEYIKVPRLGASYMKPTVSAGIPAEHVAALGSANSLGYDTLTSEADRQVICDVLRGLWSSDSVPESIDSSLAEYLTDDFLRPEKALCKIKAGKGDVLEWTKRLSGVGNSLADLSSTSELTFCTSNPSYFDADDDLTIFIRVRNVKLVTVHLYEIRTIDYYSRLRKEIQGDINLDGLLPNDEQRVDLSHLTPFQESRIPVTFPQAKSKRGVFVVEVLEGGQTCRAILRKGFLRHVERITIEGHELLRRVVRDARALVLNLKSGNSKAQPGRYYNADRSGKILIPFRHRSAANDQYAIVFCHNDFGFFQRSFAYLTEKLELCADMHIDYEQLVPGAKAQLVARPYLLVGETRQEVSFFDTLTQVTMTVKFAKAESEAGGSEEVQAFSGIQHFIESGCSFEIPMDADSFTVTLSARASKTDQSGSSVGDAKYAPPLLSCTKSFQVTRVMKSAGIASLHLTRRPTPSSSTPGYILMVLGHNGEPVPNVEVAVACEHVCFVNKITATLQSSLSGEIDLGQLIGVQKISATLPKHHELGEWDWELPNFCFYQPQNIYCSVGEVIEIPIAPVFRDQMLSWHSHNL</sequence>
<protein>
    <submittedName>
        <fullName evidence="1">Uncharacterized protein</fullName>
    </submittedName>
</protein>
<proteinExistence type="predicted"/>
<reference evidence="1" key="3">
    <citation type="submission" date="2015-02" db="UniProtKB">
        <authorList>
            <consortium name="EnsemblProtists"/>
        </authorList>
    </citation>
    <scope>IDENTIFICATION</scope>
    <source>
        <strain evidence="1">DAOM BR144</strain>
    </source>
</reference>
<organism evidence="1 2">
    <name type="scientific">Globisporangium ultimum (strain ATCC 200006 / CBS 805.95 / DAOM BR144)</name>
    <name type="common">Pythium ultimum</name>
    <dbReference type="NCBI Taxonomy" id="431595"/>
    <lineage>
        <taxon>Eukaryota</taxon>
        <taxon>Sar</taxon>
        <taxon>Stramenopiles</taxon>
        <taxon>Oomycota</taxon>
        <taxon>Peronosporomycetes</taxon>
        <taxon>Pythiales</taxon>
        <taxon>Pythiaceae</taxon>
        <taxon>Globisporangium</taxon>
    </lineage>
</organism>
<dbReference type="HOGENOM" id="CLU_339648_0_0_1"/>
<dbReference type="AlphaFoldDB" id="K3X8M9"/>
<name>K3X8M9_GLOUD</name>
<dbReference type="VEuPathDB" id="FungiDB:PYU1_G013549"/>
<evidence type="ECO:0000313" key="1">
    <source>
        <dbReference type="EnsemblProtists" id="PYU1_T013578"/>
    </source>
</evidence>
<accession>K3X8M9</accession>
<dbReference type="OMA" id="HIMSHDE"/>
<reference evidence="2" key="2">
    <citation type="submission" date="2010-04" db="EMBL/GenBank/DDBJ databases">
        <authorList>
            <person name="Buell R."/>
            <person name="Hamilton J."/>
            <person name="Hostetler J."/>
        </authorList>
    </citation>
    <scope>NUCLEOTIDE SEQUENCE [LARGE SCALE GENOMIC DNA]</scope>
    <source>
        <strain evidence="2">DAOM:BR144</strain>
    </source>
</reference>
<dbReference type="Proteomes" id="UP000019132">
    <property type="component" value="Unassembled WGS sequence"/>
</dbReference>
<dbReference type="EnsemblProtists" id="PYU1_T013578">
    <property type="protein sequence ID" value="PYU1_T013578"/>
    <property type="gene ID" value="PYU1_G013549"/>
</dbReference>
<evidence type="ECO:0000313" key="2">
    <source>
        <dbReference type="Proteomes" id="UP000019132"/>
    </source>
</evidence>
<dbReference type="eggNOG" id="ENOG502QT0W">
    <property type="taxonomic scope" value="Eukaryota"/>
</dbReference>